<dbReference type="PANTHER" id="PTHR33281:SF19">
    <property type="entry name" value="VOLTAGE-DEPENDENT ANION CHANNEL-FORMING PROTEIN YNEE"/>
    <property type="match status" value="1"/>
</dbReference>
<evidence type="ECO:0000256" key="7">
    <source>
        <dbReference type="ARBA" id="ARBA00023136"/>
    </source>
</evidence>
<reference evidence="11" key="1">
    <citation type="journal article" date="2019" name="Int. J. Syst. Evol. Microbiol.">
        <title>The Global Catalogue of Microorganisms (GCM) 10K type strain sequencing project: providing services to taxonomists for standard genome sequencing and annotation.</title>
        <authorList>
            <consortium name="The Broad Institute Genomics Platform"/>
            <consortium name="The Broad Institute Genome Sequencing Center for Infectious Disease"/>
            <person name="Wu L."/>
            <person name="Ma J."/>
        </authorList>
    </citation>
    <scope>NUCLEOTIDE SEQUENCE [LARGE SCALE GENOMIC DNA]</scope>
    <source>
        <strain evidence="11">JCM 17927</strain>
    </source>
</reference>
<feature type="transmembrane region" description="Helical" evidence="9">
    <location>
        <begin position="243"/>
        <end position="273"/>
    </location>
</feature>
<proteinExistence type="inferred from homology"/>
<dbReference type="PANTHER" id="PTHR33281">
    <property type="entry name" value="UPF0187 PROTEIN YNEE"/>
    <property type="match status" value="1"/>
</dbReference>
<evidence type="ECO:0000256" key="9">
    <source>
        <dbReference type="SAM" id="Phobius"/>
    </source>
</evidence>
<protein>
    <submittedName>
        <fullName evidence="10">Bestrophin family ion channel</fullName>
    </submittedName>
</protein>
<evidence type="ECO:0000256" key="1">
    <source>
        <dbReference type="ARBA" id="ARBA00004651"/>
    </source>
</evidence>
<name>A0ABP8MLH9_9BACT</name>
<accession>A0ABP8MLH9</accession>
<keyword evidence="2" id="KW-0813">Transport</keyword>
<keyword evidence="6" id="KW-0406">Ion transport</keyword>
<evidence type="ECO:0000313" key="10">
    <source>
        <dbReference type="EMBL" id="GAA4452378.1"/>
    </source>
</evidence>
<evidence type="ECO:0000313" key="11">
    <source>
        <dbReference type="Proteomes" id="UP001501175"/>
    </source>
</evidence>
<organism evidence="10 11">
    <name type="scientific">Nibrella saemangeumensis</name>
    <dbReference type="NCBI Taxonomy" id="1084526"/>
    <lineage>
        <taxon>Bacteria</taxon>
        <taxon>Pseudomonadati</taxon>
        <taxon>Bacteroidota</taxon>
        <taxon>Cytophagia</taxon>
        <taxon>Cytophagales</taxon>
        <taxon>Spirosomataceae</taxon>
        <taxon>Nibrella</taxon>
    </lineage>
</organism>
<gene>
    <name evidence="10" type="ORF">GCM10023189_15700</name>
</gene>
<dbReference type="Pfam" id="PF25539">
    <property type="entry name" value="Bestrophin_2"/>
    <property type="match status" value="1"/>
</dbReference>
<evidence type="ECO:0000256" key="3">
    <source>
        <dbReference type="ARBA" id="ARBA00022475"/>
    </source>
</evidence>
<keyword evidence="5 9" id="KW-1133">Transmembrane helix</keyword>
<feature type="transmembrane region" description="Helical" evidence="9">
    <location>
        <begin position="77"/>
        <end position="94"/>
    </location>
</feature>
<comment type="subcellular location">
    <subcellularLocation>
        <location evidence="1">Cell membrane</location>
        <topology evidence="1">Multi-pass membrane protein</topology>
    </subcellularLocation>
</comment>
<keyword evidence="4 9" id="KW-0812">Transmembrane</keyword>
<evidence type="ECO:0000256" key="6">
    <source>
        <dbReference type="ARBA" id="ARBA00023065"/>
    </source>
</evidence>
<comment type="similarity">
    <text evidence="8">Belongs to the anion channel-forming bestrophin (TC 1.A.46) family.</text>
</comment>
<dbReference type="Proteomes" id="UP001501175">
    <property type="component" value="Unassembled WGS sequence"/>
</dbReference>
<evidence type="ECO:0000256" key="4">
    <source>
        <dbReference type="ARBA" id="ARBA00022692"/>
    </source>
</evidence>
<keyword evidence="7 9" id="KW-0472">Membrane</keyword>
<evidence type="ECO:0000256" key="8">
    <source>
        <dbReference type="ARBA" id="ARBA00034708"/>
    </source>
</evidence>
<dbReference type="EMBL" id="BAABHD010000021">
    <property type="protein sequence ID" value="GAA4452378.1"/>
    <property type="molecule type" value="Genomic_DNA"/>
</dbReference>
<keyword evidence="3" id="KW-1003">Cell membrane</keyword>
<evidence type="ECO:0000256" key="5">
    <source>
        <dbReference type="ARBA" id="ARBA00022989"/>
    </source>
</evidence>
<comment type="caution">
    <text evidence="10">The sequence shown here is derived from an EMBL/GenBank/DDBJ whole genome shotgun (WGS) entry which is preliminary data.</text>
</comment>
<evidence type="ECO:0000256" key="2">
    <source>
        <dbReference type="ARBA" id="ARBA00022448"/>
    </source>
</evidence>
<keyword evidence="11" id="KW-1185">Reference proteome</keyword>
<feature type="transmembrane region" description="Helical" evidence="9">
    <location>
        <begin position="44"/>
        <end position="65"/>
    </location>
</feature>
<sequence length="322" mass="37155">MKISKIGAPSFTNHHYPYSMVNYNPKDWLRFIFNFHRADTVRKLLPILIAMAGYSLAIAFLIIDFWKLGDQSDLRNISLMHSLLGFVISMLLVFRTNTAYDRWYEGRKQWGSLVNNSRNLALKMHQLLESHHREAREFFQVMIPNFSASLKNHLRSRFIEEDFTECSSFRLSQLNTKDHVPQQIASALFGKAHALEREGILRPEHLLVINPEIQSFMDICGACERIRNTPIPFSYSSFLKKFITLYCITLPLGYVFNLHYLVVPFVVFIFYVLASLEVIAEEIEDPFGTDANDLPTDELSVVIRNTVNQAFGQVPIGERING</sequence>
<dbReference type="InterPro" id="IPR044669">
    <property type="entry name" value="YneE/VCCN1/2-like"/>
</dbReference>